<dbReference type="EMBL" id="JAHRIN010075977">
    <property type="protein sequence ID" value="MEQ2217633.1"/>
    <property type="molecule type" value="Genomic_DNA"/>
</dbReference>
<dbReference type="Gene3D" id="1.20.58.900">
    <property type="match status" value="2"/>
</dbReference>
<gene>
    <name evidence="2" type="ORF">XENOCAPTIV_017153</name>
</gene>
<comment type="caution">
    <text evidence="2">The sequence shown here is derived from an EMBL/GenBank/DDBJ whole genome shotgun (WGS) entry which is preliminary data.</text>
</comment>
<evidence type="ECO:0000259" key="1">
    <source>
        <dbReference type="Pfam" id="PF02759"/>
    </source>
</evidence>
<dbReference type="PANTHER" id="PTHR46070">
    <property type="entry name" value="PINSTRIPE, ISOFORM A"/>
    <property type="match status" value="1"/>
</dbReference>
<dbReference type="InterPro" id="IPR004012">
    <property type="entry name" value="Run_dom"/>
</dbReference>
<dbReference type="SUPFAM" id="SSF140741">
    <property type="entry name" value="RUN domain-like"/>
    <property type="match status" value="2"/>
</dbReference>
<sequence>MLSDRVFDISCFPYRQLYKPHAFLLSEEEREQFLYHLLSLNTVDYLCFTRIFTSVSKSCKSNQQNGRLYWQSCHNEGHRKRLIFSFRSFFFYDIHPHPSGFIAVPFSRCPFGVSTTTRLNLFYCCNDFCEEFKNAYKAVLKASGASAPEVQVAVLTKHLGFPVADGWGKADRLLSQWFPLLAECPLTARTYEDGALLRDRAALHSLCRILQTLNDFSITLEAALVKGVDL</sequence>
<dbReference type="Proteomes" id="UP001434883">
    <property type="component" value="Unassembled WGS sequence"/>
</dbReference>
<dbReference type="InterPro" id="IPR037213">
    <property type="entry name" value="Run_dom_sf"/>
</dbReference>
<keyword evidence="3" id="KW-1185">Reference proteome</keyword>
<dbReference type="Pfam" id="PF02759">
    <property type="entry name" value="RUN"/>
    <property type="match status" value="1"/>
</dbReference>
<protein>
    <recommendedName>
        <fullName evidence="1">RUN domain-containing protein</fullName>
    </recommendedName>
</protein>
<reference evidence="2 3" key="1">
    <citation type="submission" date="2021-06" db="EMBL/GenBank/DDBJ databases">
        <authorList>
            <person name="Palmer J.M."/>
        </authorList>
    </citation>
    <scope>NUCLEOTIDE SEQUENCE [LARGE SCALE GENOMIC DNA]</scope>
    <source>
        <strain evidence="2 3">XC_2019</strain>
        <tissue evidence="2">Muscle</tissue>
    </source>
</reference>
<dbReference type="PANTHER" id="PTHR46070:SF3">
    <property type="entry name" value="DENN DOMAIN-CONTAINING PROTEIN 5B"/>
    <property type="match status" value="1"/>
</dbReference>
<accession>A0ABV0SD09</accession>
<name>A0ABV0SD09_9TELE</name>
<evidence type="ECO:0000313" key="3">
    <source>
        <dbReference type="Proteomes" id="UP001434883"/>
    </source>
</evidence>
<evidence type="ECO:0000313" key="2">
    <source>
        <dbReference type="EMBL" id="MEQ2217633.1"/>
    </source>
</evidence>
<organism evidence="2 3">
    <name type="scientific">Xenoophorus captivus</name>
    <dbReference type="NCBI Taxonomy" id="1517983"/>
    <lineage>
        <taxon>Eukaryota</taxon>
        <taxon>Metazoa</taxon>
        <taxon>Chordata</taxon>
        <taxon>Craniata</taxon>
        <taxon>Vertebrata</taxon>
        <taxon>Euteleostomi</taxon>
        <taxon>Actinopterygii</taxon>
        <taxon>Neopterygii</taxon>
        <taxon>Teleostei</taxon>
        <taxon>Neoteleostei</taxon>
        <taxon>Acanthomorphata</taxon>
        <taxon>Ovalentaria</taxon>
        <taxon>Atherinomorphae</taxon>
        <taxon>Cyprinodontiformes</taxon>
        <taxon>Goodeidae</taxon>
        <taxon>Xenoophorus</taxon>
    </lineage>
</organism>
<feature type="domain" description="RUN" evidence="1">
    <location>
        <begin position="171"/>
        <end position="221"/>
    </location>
</feature>
<proteinExistence type="predicted"/>
<dbReference type="InterPro" id="IPR047278">
    <property type="entry name" value="DEN5A/B"/>
</dbReference>